<feature type="domain" description="FHA" evidence="2">
    <location>
        <begin position="193"/>
        <end position="256"/>
    </location>
</feature>
<dbReference type="AlphaFoldDB" id="A0A024GED8"/>
<feature type="compositionally biased region" description="Basic residues" evidence="1">
    <location>
        <begin position="70"/>
        <end position="81"/>
    </location>
</feature>
<dbReference type="InterPro" id="IPR000253">
    <property type="entry name" value="FHA_dom"/>
</dbReference>
<dbReference type="Gene3D" id="2.60.200.20">
    <property type="match status" value="1"/>
</dbReference>
<dbReference type="SMART" id="SM00240">
    <property type="entry name" value="FHA"/>
    <property type="match status" value="1"/>
</dbReference>
<gene>
    <name evidence="3" type="ORF">BN9_060060</name>
</gene>
<feature type="region of interest" description="Disordered" evidence="1">
    <location>
        <begin position="1"/>
        <end position="139"/>
    </location>
</feature>
<evidence type="ECO:0000256" key="1">
    <source>
        <dbReference type="SAM" id="MobiDB-lite"/>
    </source>
</evidence>
<dbReference type="Proteomes" id="UP000053237">
    <property type="component" value="Unassembled WGS sequence"/>
</dbReference>
<comment type="caution">
    <text evidence="3">The sequence shown here is derived from an EMBL/GenBank/DDBJ whole genome shotgun (WGS) entry which is preliminary data.</text>
</comment>
<dbReference type="OrthoDB" id="444265at2759"/>
<sequence length="285" mass="32718">MRSSRSRNRAITKRERRVRRRSSSDEEAYSRRSSNSYNRSKRRDISNSQRRSSSRSQSPSSCTSDESSSHKKRSYSRRSQSRGRQTSRESRSKSPIAKNPSAVSNNIHAVQWGKPEEENATREDENEEPIEKPNFGLSGALAKDRVTGNAVNGVVMKWSEPTNARKPQCRWRLYVFKGETSIATLHIYSKSAFLVGRDKTIADVLTEHASCSKQHAVIQFRLFEKEIESETSISEVRPYILDLQSTNGTFLNGERIESSRYIELREKDLLRFGESTREYVLLRAS</sequence>
<evidence type="ECO:0000313" key="4">
    <source>
        <dbReference type="Proteomes" id="UP000053237"/>
    </source>
</evidence>
<accession>A0A024GED8</accession>
<dbReference type="Pfam" id="PF00498">
    <property type="entry name" value="FHA"/>
    <property type="match status" value="1"/>
</dbReference>
<dbReference type="STRING" id="65357.A0A024GED8"/>
<dbReference type="PROSITE" id="PS50006">
    <property type="entry name" value="FHA_DOMAIN"/>
    <property type="match status" value="1"/>
</dbReference>
<evidence type="ECO:0000313" key="3">
    <source>
        <dbReference type="EMBL" id="CCI45133.1"/>
    </source>
</evidence>
<feature type="compositionally biased region" description="Basic residues" evidence="1">
    <location>
        <begin position="1"/>
        <end position="21"/>
    </location>
</feature>
<dbReference type="InParanoid" id="A0A024GED8"/>
<protein>
    <recommendedName>
        <fullName evidence="2">FHA domain-containing protein</fullName>
    </recommendedName>
</protein>
<name>A0A024GED8_9STRA</name>
<keyword evidence="4" id="KW-1185">Reference proteome</keyword>
<dbReference type="EMBL" id="CAIX01000090">
    <property type="protein sequence ID" value="CCI45133.1"/>
    <property type="molecule type" value="Genomic_DNA"/>
</dbReference>
<organism evidence="3 4">
    <name type="scientific">Albugo candida</name>
    <dbReference type="NCBI Taxonomy" id="65357"/>
    <lineage>
        <taxon>Eukaryota</taxon>
        <taxon>Sar</taxon>
        <taxon>Stramenopiles</taxon>
        <taxon>Oomycota</taxon>
        <taxon>Peronosporomycetes</taxon>
        <taxon>Albuginales</taxon>
        <taxon>Albuginaceae</taxon>
        <taxon>Albugo</taxon>
    </lineage>
</organism>
<evidence type="ECO:0000259" key="2">
    <source>
        <dbReference type="PROSITE" id="PS50006"/>
    </source>
</evidence>
<dbReference type="FunFam" id="2.60.200.20:FF:000060">
    <property type="entry name" value="Probable serine/threonine-protein kinase DDB_G0280133"/>
    <property type="match status" value="1"/>
</dbReference>
<reference evidence="3 4" key="1">
    <citation type="submission" date="2012-05" db="EMBL/GenBank/DDBJ databases">
        <title>Recombination and specialization in a pathogen metapopulation.</title>
        <authorList>
            <person name="Gardiner A."/>
            <person name="Kemen E."/>
            <person name="Schultz-Larsen T."/>
            <person name="MacLean D."/>
            <person name="Van Oosterhout C."/>
            <person name="Jones J.D.G."/>
        </authorList>
    </citation>
    <scope>NUCLEOTIDE SEQUENCE [LARGE SCALE GENOMIC DNA]</scope>
    <source>
        <strain evidence="3 4">Ac Nc2</strain>
    </source>
</reference>
<dbReference type="SUPFAM" id="SSF49879">
    <property type="entry name" value="SMAD/FHA domain"/>
    <property type="match status" value="1"/>
</dbReference>
<dbReference type="InterPro" id="IPR008984">
    <property type="entry name" value="SMAD_FHA_dom_sf"/>
</dbReference>
<proteinExistence type="predicted"/>
<feature type="compositionally biased region" description="Low complexity" evidence="1">
    <location>
        <begin position="46"/>
        <end position="66"/>
    </location>
</feature>
<feature type="compositionally biased region" description="Basic and acidic residues" evidence="1">
    <location>
        <begin position="114"/>
        <end position="123"/>
    </location>
</feature>
<dbReference type="InterPro" id="IPR050923">
    <property type="entry name" value="Cell_Proc_Reg/RNA_Proc"/>
</dbReference>
<dbReference type="PANTHER" id="PTHR23308">
    <property type="entry name" value="NUCLEAR INHIBITOR OF PROTEIN PHOSPHATASE-1"/>
    <property type="match status" value="1"/>
</dbReference>